<dbReference type="PATRIC" id="fig|1492898.3.peg.42"/>
<dbReference type="SMART" id="SM00563">
    <property type="entry name" value="PlsC"/>
    <property type="match status" value="1"/>
</dbReference>
<accession>A0A172TQ99</accession>
<proteinExistence type="predicted"/>
<evidence type="ECO:0000256" key="3">
    <source>
        <dbReference type="ARBA" id="ARBA00023315"/>
    </source>
</evidence>
<dbReference type="RefSeq" id="WP_066401168.1">
    <property type="nucleotide sequence ID" value="NZ_CP011390.1"/>
</dbReference>
<reference evidence="7" key="1">
    <citation type="submission" date="2015-01" db="EMBL/GenBank/DDBJ databases">
        <title>Flavisolibacter sp./LCS9/ whole genome sequencing.</title>
        <authorList>
            <person name="Kim M.K."/>
            <person name="Srinivasan S."/>
            <person name="Lee J.-J."/>
        </authorList>
    </citation>
    <scope>NUCLEOTIDE SEQUENCE [LARGE SCALE GENOMIC DNA]</scope>
    <source>
        <strain evidence="7">LCS9</strain>
    </source>
</reference>
<feature type="transmembrane region" description="Helical" evidence="4">
    <location>
        <begin position="12"/>
        <end position="35"/>
    </location>
</feature>
<dbReference type="GO" id="GO:0003841">
    <property type="term" value="F:1-acylglycerol-3-phosphate O-acyltransferase activity"/>
    <property type="evidence" value="ECO:0007669"/>
    <property type="project" value="TreeGrafter"/>
</dbReference>
<keyword evidence="4" id="KW-1133">Transmembrane helix</keyword>
<feature type="transmembrane region" description="Helical" evidence="4">
    <location>
        <begin position="47"/>
        <end position="65"/>
    </location>
</feature>
<keyword evidence="4" id="KW-0472">Membrane</keyword>
<evidence type="ECO:0000256" key="2">
    <source>
        <dbReference type="ARBA" id="ARBA00022679"/>
    </source>
</evidence>
<dbReference type="CDD" id="cd07989">
    <property type="entry name" value="LPLAT_AGPAT-like"/>
    <property type="match status" value="1"/>
</dbReference>
<keyword evidence="3" id="KW-0012">Acyltransferase</keyword>
<dbReference type="EMBL" id="CP011390">
    <property type="protein sequence ID" value="ANE49156.1"/>
    <property type="molecule type" value="Genomic_DNA"/>
</dbReference>
<dbReference type="PANTHER" id="PTHR10434:SF11">
    <property type="entry name" value="1-ACYL-SN-GLYCEROL-3-PHOSPHATE ACYLTRANSFERASE"/>
    <property type="match status" value="1"/>
</dbReference>
<evidence type="ECO:0000259" key="5">
    <source>
        <dbReference type="SMART" id="SM00563"/>
    </source>
</evidence>
<keyword evidence="4" id="KW-0812">Transmembrane</keyword>
<dbReference type="STRING" id="1492898.SY85_00200"/>
<evidence type="ECO:0000256" key="4">
    <source>
        <dbReference type="SAM" id="Phobius"/>
    </source>
</evidence>
<comment type="pathway">
    <text evidence="1">Lipid metabolism.</text>
</comment>
<gene>
    <name evidence="6" type="ORF">SY85_00200</name>
</gene>
<keyword evidence="7" id="KW-1185">Reference proteome</keyword>
<dbReference type="Pfam" id="PF01553">
    <property type="entry name" value="Acyltransferase"/>
    <property type="match status" value="1"/>
</dbReference>
<evidence type="ECO:0000256" key="1">
    <source>
        <dbReference type="ARBA" id="ARBA00005189"/>
    </source>
</evidence>
<dbReference type="KEGG" id="fla:SY85_00200"/>
<protein>
    <recommendedName>
        <fullName evidence="5">Phospholipid/glycerol acyltransferase domain-containing protein</fullName>
    </recommendedName>
</protein>
<feature type="domain" description="Phospholipid/glycerol acyltransferase" evidence="5">
    <location>
        <begin position="77"/>
        <end position="191"/>
    </location>
</feature>
<dbReference type="OrthoDB" id="9803035at2"/>
<dbReference type="AlphaFoldDB" id="A0A172TQ99"/>
<reference evidence="6 7" key="2">
    <citation type="journal article" date="2016" name="Int. J. Syst. Evol. Microbiol.">
        <title>Flavisolibacter tropicus sp. nov., isolated from tropical soil.</title>
        <authorList>
            <person name="Lee J.J."/>
            <person name="Kang M.S."/>
            <person name="Kim G.S."/>
            <person name="Lee C.S."/>
            <person name="Lim S."/>
            <person name="Lee J."/>
            <person name="Roh S.H."/>
            <person name="Kang H."/>
            <person name="Ha J.M."/>
            <person name="Bae S."/>
            <person name="Jung H.Y."/>
            <person name="Kim M.K."/>
        </authorList>
    </citation>
    <scope>NUCLEOTIDE SEQUENCE [LARGE SCALE GENOMIC DNA]</scope>
    <source>
        <strain evidence="6 7">LCS9</strain>
    </source>
</reference>
<dbReference type="Proteomes" id="UP000077177">
    <property type="component" value="Chromosome"/>
</dbReference>
<dbReference type="InterPro" id="IPR002123">
    <property type="entry name" value="Plipid/glycerol_acylTrfase"/>
</dbReference>
<evidence type="ECO:0000313" key="6">
    <source>
        <dbReference type="EMBL" id="ANE49156.1"/>
    </source>
</evidence>
<keyword evidence="2" id="KW-0808">Transferase</keyword>
<sequence>MVKNILGRLFALWAIIMFVPSLIITVLFIAPTINWPEPRRSKYLQPVYQRWMTFFFFMTGVRRVFKGKEHFTKKEAFVIVCNHRSLMDPPLSSPGIPEPTKTIAKIEMMKIPVFNVLYKSGAVLVNRKSEASRKQSYLKMREVLDKGIHMCIYPEGTRNKTKEPLRQFHDGAFKLAVETQKRIMPAVIFNTEKVLPPSKSFYFWPSKVEMHFLPPISTANKSVQELKAEVYETMKNYYTQHNRD</sequence>
<organism evidence="6 7">
    <name type="scientific">Flavisolibacter tropicus</name>
    <dbReference type="NCBI Taxonomy" id="1492898"/>
    <lineage>
        <taxon>Bacteria</taxon>
        <taxon>Pseudomonadati</taxon>
        <taxon>Bacteroidota</taxon>
        <taxon>Chitinophagia</taxon>
        <taxon>Chitinophagales</taxon>
        <taxon>Chitinophagaceae</taxon>
        <taxon>Flavisolibacter</taxon>
    </lineage>
</organism>
<dbReference type="GO" id="GO:0006654">
    <property type="term" value="P:phosphatidic acid biosynthetic process"/>
    <property type="evidence" value="ECO:0007669"/>
    <property type="project" value="TreeGrafter"/>
</dbReference>
<dbReference type="PANTHER" id="PTHR10434">
    <property type="entry name" value="1-ACYL-SN-GLYCEROL-3-PHOSPHATE ACYLTRANSFERASE"/>
    <property type="match status" value="1"/>
</dbReference>
<dbReference type="SUPFAM" id="SSF69593">
    <property type="entry name" value="Glycerol-3-phosphate (1)-acyltransferase"/>
    <property type="match status" value="1"/>
</dbReference>
<name>A0A172TQ99_9BACT</name>
<evidence type="ECO:0000313" key="7">
    <source>
        <dbReference type="Proteomes" id="UP000077177"/>
    </source>
</evidence>